<comment type="cofactor">
    <cofactor evidence="6">
        <name>Fe(2+)</name>
        <dbReference type="ChEBI" id="CHEBI:29033"/>
    </cofactor>
    <text evidence="6">Binds 1 Fe(2+) ion per subunit.</text>
</comment>
<keyword evidence="3 8" id="KW-0560">Oxidoreductase</keyword>
<dbReference type="PROSITE" id="PS51471">
    <property type="entry name" value="FE2OG_OXY"/>
    <property type="match status" value="1"/>
</dbReference>
<keyword evidence="2" id="KW-0223">Dioxygenase</keyword>
<reference evidence="8 9" key="1">
    <citation type="submission" date="2021-01" db="EMBL/GenBank/DDBJ databases">
        <title>Entomomonas sp. F2A isolated from a house cricket (Acheta domesticus).</title>
        <authorList>
            <person name="Spergser J."/>
            <person name="Busse H.-J."/>
        </authorList>
    </citation>
    <scope>NUCLEOTIDE SEQUENCE [LARGE SCALE GENOMIC DNA]</scope>
    <source>
        <strain evidence="8 9">F2A</strain>
    </source>
</reference>
<gene>
    <name evidence="8" type="primary">alkB</name>
    <name evidence="8" type="ORF">JHT90_07390</name>
</gene>
<feature type="binding site" evidence="6">
    <location>
        <position position="140"/>
    </location>
    <ligand>
        <name>Fe cation</name>
        <dbReference type="ChEBI" id="CHEBI:24875"/>
        <note>catalytic</note>
    </ligand>
</feature>
<dbReference type="GO" id="GO:0035515">
    <property type="term" value="F:oxidative RNA demethylase activity"/>
    <property type="evidence" value="ECO:0007669"/>
    <property type="project" value="TreeGrafter"/>
</dbReference>
<evidence type="ECO:0000256" key="2">
    <source>
        <dbReference type="ARBA" id="ARBA00022964"/>
    </source>
</evidence>
<dbReference type="Pfam" id="PF13532">
    <property type="entry name" value="2OG-FeII_Oxy_2"/>
    <property type="match status" value="1"/>
</dbReference>
<evidence type="ECO:0000313" key="9">
    <source>
        <dbReference type="Proteomes" id="UP000595278"/>
    </source>
</evidence>
<evidence type="ECO:0000256" key="5">
    <source>
        <dbReference type="PIRSR" id="PIRSR604574-1"/>
    </source>
</evidence>
<dbReference type="Proteomes" id="UP000595278">
    <property type="component" value="Chromosome"/>
</dbReference>
<keyword evidence="9" id="KW-1185">Reference proteome</keyword>
<dbReference type="GO" id="GO:0008198">
    <property type="term" value="F:ferrous iron binding"/>
    <property type="evidence" value="ECO:0007669"/>
    <property type="project" value="TreeGrafter"/>
</dbReference>
<protein>
    <submittedName>
        <fullName evidence="8">DNA oxidative demethylase AlkB</fullName>
        <ecNumber evidence="8">1.14.11.33</ecNumber>
    </submittedName>
</protein>
<dbReference type="KEGG" id="eaz:JHT90_07390"/>
<evidence type="ECO:0000313" key="8">
    <source>
        <dbReference type="EMBL" id="QQP87058.1"/>
    </source>
</evidence>
<dbReference type="PANTHER" id="PTHR16557:SF2">
    <property type="entry name" value="NUCLEIC ACID DIOXYGENASE ALKBH1"/>
    <property type="match status" value="1"/>
</dbReference>
<dbReference type="EMBL" id="CP067393">
    <property type="protein sequence ID" value="QQP87058.1"/>
    <property type="molecule type" value="Genomic_DNA"/>
</dbReference>
<dbReference type="InterPro" id="IPR037151">
    <property type="entry name" value="AlkB-like_sf"/>
</dbReference>
<accession>A0A974NI50</accession>
<dbReference type="InterPro" id="IPR027450">
    <property type="entry name" value="AlkB-like"/>
</dbReference>
<dbReference type="NCBIfam" id="NF011930">
    <property type="entry name" value="PRK15401.1"/>
    <property type="match status" value="1"/>
</dbReference>
<evidence type="ECO:0000256" key="3">
    <source>
        <dbReference type="ARBA" id="ARBA00023002"/>
    </source>
</evidence>
<feature type="domain" description="Fe2OG dioxygenase" evidence="7">
    <location>
        <begin position="120"/>
        <end position="220"/>
    </location>
</feature>
<dbReference type="PANTHER" id="PTHR16557">
    <property type="entry name" value="ALKYLATED DNA REPAIR PROTEIN ALKB-RELATED"/>
    <property type="match status" value="1"/>
</dbReference>
<dbReference type="GO" id="GO:0005737">
    <property type="term" value="C:cytoplasm"/>
    <property type="evidence" value="ECO:0007669"/>
    <property type="project" value="TreeGrafter"/>
</dbReference>
<dbReference type="InterPro" id="IPR004574">
    <property type="entry name" value="Alkb"/>
</dbReference>
<keyword evidence="1 6" id="KW-0479">Metal-binding</keyword>
<dbReference type="Gene3D" id="2.60.120.590">
    <property type="entry name" value="Alpha-ketoglutarate-dependent dioxygenase AlkB-like"/>
    <property type="match status" value="1"/>
</dbReference>
<feature type="binding site" evidence="5">
    <location>
        <begin position="211"/>
        <end position="217"/>
    </location>
    <ligand>
        <name>2-oxoglutarate</name>
        <dbReference type="ChEBI" id="CHEBI:16810"/>
    </ligand>
</feature>
<dbReference type="SUPFAM" id="SSF51197">
    <property type="entry name" value="Clavaminate synthase-like"/>
    <property type="match status" value="1"/>
</dbReference>
<proteinExistence type="predicted"/>
<evidence type="ECO:0000256" key="1">
    <source>
        <dbReference type="ARBA" id="ARBA00022723"/>
    </source>
</evidence>
<keyword evidence="4 6" id="KW-0408">Iron</keyword>
<feature type="binding site" evidence="5">
    <location>
        <position position="168"/>
    </location>
    <ligand>
        <name>substrate</name>
    </ligand>
</feature>
<sequence>MLIWMITDDLFKNDSELNQIRLGEGTLLIRHFIASYASEIIKELEKITKQAPFRKMLTPNGHKMSVAMTNCGEIGWITDLKGYHYTQQDPITQRKWPDMPNLFRELALQAANFAGYPNFKPDGCLINRYLVGSKLSLHQDKDEKNLKAPIVSFSLGIPATFQWGGLKRTDRLEKLILSHGDVLVWGGVDRLRFHGILPIKANTHQTLGAQRINITFRQFY</sequence>
<dbReference type="GO" id="GO:0035513">
    <property type="term" value="P:oxidative RNA demethylation"/>
    <property type="evidence" value="ECO:0007669"/>
    <property type="project" value="TreeGrafter"/>
</dbReference>
<dbReference type="GO" id="GO:0035516">
    <property type="term" value="F:broad specificity oxidative DNA demethylase activity"/>
    <property type="evidence" value="ECO:0007669"/>
    <property type="project" value="UniProtKB-EC"/>
</dbReference>
<evidence type="ECO:0000259" key="7">
    <source>
        <dbReference type="PROSITE" id="PS51471"/>
    </source>
</evidence>
<feature type="binding site" evidence="5">
    <location>
        <begin position="127"/>
        <end position="129"/>
    </location>
    <ligand>
        <name>2-oxoglutarate</name>
        <dbReference type="ChEBI" id="CHEBI:16810"/>
    </ligand>
</feature>
<evidence type="ECO:0000256" key="4">
    <source>
        <dbReference type="ARBA" id="ARBA00023004"/>
    </source>
</evidence>
<feature type="binding site" evidence="5">
    <location>
        <position position="142"/>
    </location>
    <ligand>
        <name>substrate</name>
    </ligand>
</feature>
<feature type="binding site" evidence="5">
    <location>
        <position position="76"/>
    </location>
    <ligand>
        <name>substrate</name>
    </ligand>
</feature>
<dbReference type="EC" id="1.14.11.33" evidence="8"/>
<name>A0A974NI50_9GAMM</name>
<feature type="binding site" evidence="6">
    <location>
        <position position="194"/>
    </location>
    <ligand>
        <name>Fe cation</name>
        <dbReference type="ChEBI" id="CHEBI:24875"/>
        <note>catalytic</note>
    </ligand>
</feature>
<dbReference type="AlphaFoldDB" id="A0A974NI50"/>
<dbReference type="InterPro" id="IPR005123">
    <property type="entry name" value="Oxoglu/Fe-dep_dioxygenase_dom"/>
</dbReference>
<evidence type="ECO:0000256" key="6">
    <source>
        <dbReference type="PIRSR" id="PIRSR604574-2"/>
    </source>
</evidence>
<feature type="binding site" evidence="6">
    <location>
        <position position="138"/>
    </location>
    <ligand>
        <name>Fe cation</name>
        <dbReference type="ChEBI" id="CHEBI:24875"/>
        <note>catalytic</note>
    </ligand>
</feature>
<feature type="binding site" evidence="5">
    <location>
        <begin position="83"/>
        <end position="85"/>
    </location>
    <ligand>
        <name>substrate</name>
    </ligand>
</feature>
<organism evidence="8 9">
    <name type="scientific">Entomomonas asaccharolytica</name>
    <dbReference type="NCBI Taxonomy" id="2785331"/>
    <lineage>
        <taxon>Bacteria</taxon>
        <taxon>Pseudomonadati</taxon>
        <taxon>Pseudomonadota</taxon>
        <taxon>Gammaproteobacteria</taxon>
        <taxon>Pseudomonadales</taxon>
        <taxon>Pseudomonadaceae</taxon>
        <taxon>Entomomonas</taxon>
    </lineage>
</organism>